<feature type="compositionally biased region" description="Basic and acidic residues" evidence="2">
    <location>
        <begin position="288"/>
        <end position="297"/>
    </location>
</feature>
<organism evidence="3 4">
    <name type="scientific">Diplodia seriata</name>
    <dbReference type="NCBI Taxonomy" id="420778"/>
    <lineage>
        <taxon>Eukaryota</taxon>
        <taxon>Fungi</taxon>
        <taxon>Dikarya</taxon>
        <taxon>Ascomycota</taxon>
        <taxon>Pezizomycotina</taxon>
        <taxon>Dothideomycetes</taxon>
        <taxon>Dothideomycetes incertae sedis</taxon>
        <taxon>Botryosphaeriales</taxon>
        <taxon>Botryosphaeriaceae</taxon>
        <taxon>Diplodia</taxon>
    </lineage>
</organism>
<feature type="compositionally biased region" description="Basic and acidic residues" evidence="2">
    <location>
        <begin position="262"/>
        <end position="274"/>
    </location>
</feature>
<evidence type="ECO:0000313" key="4">
    <source>
        <dbReference type="Proteomes" id="UP000034182"/>
    </source>
</evidence>
<name>A0A0G2GXK2_9PEZI</name>
<protein>
    <submittedName>
        <fullName evidence="3">Putative mfs allantoate</fullName>
    </submittedName>
</protein>
<sequence>MAPQCQALHLSDETRCTAAATNVNGLFCHFHSRQVYGLYKGYKRRNAALDHLTAHPPRFLAAQEAASTPLTRVDFSPITTEDELRALHDHLFERHALLDRVIRARKLHHSRFYALTLDYGHQHYLDALQSQKHAVLRALERLERRTAEVLYEKQKWFKWVRALEDQEELQRDQEKKKVKQEAALLKRHWKEVEARMRELRHREEQRRDDEFLNKALEERAKMDQDDEDWDPIEDSVEDERGSYIDLLRLFLWQETARDVMKTESNGDAKVDRTPLKNIGNAATPTNGADEKAADAPKSKAAKKRARQKAAKANDPQQEAPKPGEVHVENRDDVRQRLREGQKMERGPGWKLRGTVENPTAIEDRMPPVPDDEIDVLLSQVTEIKQLLFCRLVLGHAALLPAALRANSIEEFLADDEVTNIDLRDLCLEMEQPALQQLRDACADLERSEDEEDDDESNTQVTRPRDLRFHIVRAQAIPRKYQTKREKALKDARQKTFGTEAGTLVDFGDIDDQGQYNVKKIRVKVCGKYIYNYPSEKAMSRGGWLQFSVIAKDCSLFDAVGLCRNWNEFFELSILATYQYFPSGNWAAWVGDQMRQQVLQLDLQGFIPYYQMELADKYTMHHQTGSRSHHGRQHQISEARNFMCACLKRNDPVSRRFIQYLVMQANSMVALVRDVKDGKILAKPPDSELWLMRQKSGLGRASRNEWHIVQEVGPDFFESMDRQRQWHFNFKEYYEVIIWDLEPGLHFSHLYNAVQTALIKSHRFKCGLDLYNPSEHILRTITRDKETQRTRDIKPGEDVPSIWDDINSDANRVKFFTDGAEMAEELSDDMPREWRYNESDRLEDEVLFPWERKTDRLKELAEGDDTEEIAEEELLATHGRMHEFENYGPSMKRFAYDLDTDEDLDDSCDSLCDSDCSGMHDDEDSHMGWYSDDYDSEFDDEDWEDEDEPLDDEAKEAKFTDDFERTQQILMEPVKDPFAAVPADTPPMEILLEHLKLDIPTSEEQEAERFRRVAKEFGFPGASNWDELWSNIRECRPTTCADYKELYAVVAEMKPENMRKDDDASNAKALTKKPKKEKKLTKGQQKEQAVEAFRVDWEVHMDRERAACFKECWHRADLEPGAQERWTEYTSLMTELEKWDSPNRGRRTTAHMLKRAKYAMQLLADLGLDTSSHRRIKRDMNLAWTLTSIFFDDARPFFNSETGLSFKNSLLMDQEERAKYPPDIRSPHSNKTRPKEHWEEWDGVSKTKEGRRHVIDNYPEHWNLVVRPTIAHLYREGVICPSYATLPRHFAHKRKSILPHYPLLITAPNRYWPTGNGPAICITEPDRPGKPDVYFDWRLSIQQINLPPSLQSPFAGPTLLEHAQRFAKANGPDAAFFTILKVWSAPHFWPLMLGHDNRDNTSFADGVGRMWEWKFIPKDMPYSEWSMHKALSDRVDRYKSSFFGDGVVVRKDMLLVMAGSREECKRLTTAAVWAVNTRPWRLEVDPWKSWFGVDLGFLERLGGLWWA</sequence>
<keyword evidence="1" id="KW-0175">Coiled coil</keyword>
<feature type="coiled-coil region" evidence="1">
    <location>
        <begin position="125"/>
        <end position="183"/>
    </location>
</feature>
<reference evidence="3 4" key="1">
    <citation type="submission" date="2015-03" db="EMBL/GenBank/DDBJ databases">
        <authorList>
            <person name="Morales-Cruz A."/>
            <person name="Amrine K.C."/>
            <person name="Cantu D."/>
        </authorList>
    </citation>
    <scope>NUCLEOTIDE SEQUENCE [LARGE SCALE GENOMIC DNA]</scope>
    <source>
        <strain evidence="3">DS831</strain>
    </source>
</reference>
<gene>
    <name evidence="3" type="ORF">UCDDS831_g04216</name>
</gene>
<dbReference type="EMBL" id="LAQI01000085">
    <property type="protein sequence ID" value="KKY21375.1"/>
    <property type="molecule type" value="Genomic_DNA"/>
</dbReference>
<comment type="caution">
    <text evidence="3">The sequence shown here is derived from an EMBL/GenBank/DDBJ whole genome shotgun (WGS) entry which is preliminary data.</text>
</comment>
<evidence type="ECO:0000256" key="2">
    <source>
        <dbReference type="SAM" id="MobiDB-lite"/>
    </source>
</evidence>
<proteinExistence type="predicted"/>
<feature type="compositionally biased region" description="Basic and acidic residues" evidence="2">
    <location>
        <begin position="321"/>
        <end position="330"/>
    </location>
</feature>
<feature type="compositionally biased region" description="Basic residues" evidence="2">
    <location>
        <begin position="1069"/>
        <end position="1080"/>
    </location>
</feature>
<dbReference type="Proteomes" id="UP000034182">
    <property type="component" value="Unassembled WGS sequence"/>
</dbReference>
<evidence type="ECO:0000313" key="3">
    <source>
        <dbReference type="EMBL" id="KKY21375.1"/>
    </source>
</evidence>
<reference evidence="3 4" key="2">
    <citation type="submission" date="2015-05" db="EMBL/GenBank/DDBJ databases">
        <title>Distinctive expansion of gene families associated with plant cell wall degradation and secondary metabolism in the genomes of grapevine trunk pathogens.</title>
        <authorList>
            <person name="Lawrence D.P."/>
            <person name="Travadon R."/>
            <person name="Rolshausen P.E."/>
            <person name="Baumgartner K."/>
        </authorList>
    </citation>
    <scope>NUCLEOTIDE SEQUENCE [LARGE SCALE GENOMIC DNA]</scope>
    <source>
        <strain evidence="3">DS831</strain>
    </source>
</reference>
<feature type="region of interest" description="Disordered" evidence="2">
    <location>
        <begin position="262"/>
        <end position="330"/>
    </location>
</feature>
<feature type="region of interest" description="Disordered" evidence="2">
    <location>
        <begin position="1057"/>
        <end position="1084"/>
    </location>
</feature>
<feature type="compositionally biased region" description="Basic residues" evidence="2">
    <location>
        <begin position="299"/>
        <end position="309"/>
    </location>
</feature>
<accession>A0A0G2GXK2</accession>
<feature type="compositionally biased region" description="Basic and acidic residues" evidence="2">
    <location>
        <begin position="1232"/>
        <end position="1242"/>
    </location>
</feature>
<feature type="region of interest" description="Disordered" evidence="2">
    <location>
        <begin position="1219"/>
        <end position="1242"/>
    </location>
</feature>
<evidence type="ECO:0000256" key="1">
    <source>
        <dbReference type="SAM" id="Coils"/>
    </source>
</evidence>